<evidence type="ECO:0000256" key="2">
    <source>
        <dbReference type="SAM" id="Phobius"/>
    </source>
</evidence>
<dbReference type="Gene3D" id="1.20.810.10">
    <property type="entry name" value="Cytochrome Bc1 Complex, Chain C"/>
    <property type="match status" value="1"/>
</dbReference>
<dbReference type="OrthoDB" id="9804503at2"/>
<reference evidence="4" key="2">
    <citation type="journal article" date="2019" name="Genome Biol. Evol.">
        <title>Day and night: Metabolic profiles and evolutionary relationships of six axenic non-marine cyanobacteria.</title>
        <authorList>
            <person name="Will S.E."/>
            <person name="Henke P."/>
            <person name="Boedeker C."/>
            <person name="Huang S."/>
            <person name="Brinkmann H."/>
            <person name="Rohde M."/>
            <person name="Jarek M."/>
            <person name="Friedl T."/>
            <person name="Seufert S."/>
            <person name="Schumacher M."/>
            <person name="Overmann J."/>
            <person name="Neumann-Schaal M."/>
            <person name="Petersen J."/>
        </authorList>
    </citation>
    <scope>NUCLEOTIDE SEQUENCE [LARGE SCALE GENOMIC DNA]</scope>
    <source>
        <strain evidence="4">PCC 7102</strain>
    </source>
</reference>
<keyword evidence="2" id="KW-0472">Membrane</keyword>
<dbReference type="GO" id="GO:0015979">
    <property type="term" value="P:photosynthesis"/>
    <property type="evidence" value="ECO:0007669"/>
    <property type="project" value="UniProtKB-KW"/>
</dbReference>
<dbReference type="PROSITE" id="PS51002">
    <property type="entry name" value="CYTB_NTER"/>
    <property type="match status" value="1"/>
</dbReference>
<keyword evidence="2" id="KW-0812">Transmembrane</keyword>
<dbReference type="GO" id="GO:0016491">
    <property type="term" value="F:oxidoreductase activity"/>
    <property type="evidence" value="ECO:0007669"/>
    <property type="project" value="InterPro"/>
</dbReference>
<dbReference type="AlphaFoldDB" id="A0A3S1ATM7"/>
<gene>
    <name evidence="4" type="ORF">DSM106972_010450</name>
</gene>
<evidence type="ECO:0000313" key="5">
    <source>
        <dbReference type="Proteomes" id="UP000271624"/>
    </source>
</evidence>
<feature type="transmembrane region" description="Helical" evidence="2">
    <location>
        <begin position="95"/>
        <end position="121"/>
    </location>
</feature>
<dbReference type="RefSeq" id="WP_127079553.1">
    <property type="nucleotide sequence ID" value="NZ_RSCL01000002.1"/>
</dbReference>
<dbReference type="PANTHER" id="PTHR19271:SF16">
    <property type="entry name" value="CYTOCHROME B"/>
    <property type="match status" value="1"/>
</dbReference>
<dbReference type="InterPro" id="IPR005797">
    <property type="entry name" value="Cyt_b/b6_N"/>
</dbReference>
<feature type="domain" description="Cytochrome b/b6 N-terminal region profile" evidence="3">
    <location>
        <begin position="1"/>
        <end position="196"/>
    </location>
</feature>
<dbReference type="InterPro" id="IPR027387">
    <property type="entry name" value="Cytb/b6-like_sf"/>
</dbReference>
<dbReference type="EMBL" id="RSCL01000002">
    <property type="protein sequence ID" value="RUT08992.1"/>
    <property type="molecule type" value="Genomic_DNA"/>
</dbReference>
<dbReference type="Pfam" id="PF00033">
    <property type="entry name" value="Cytochrome_B"/>
    <property type="match status" value="1"/>
</dbReference>
<dbReference type="PANTHER" id="PTHR19271">
    <property type="entry name" value="CYTOCHROME B"/>
    <property type="match status" value="1"/>
</dbReference>
<feature type="transmembrane region" description="Helical" evidence="2">
    <location>
        <begin position="16"/>
        <end position="39"/>
    </location>
</feature>
<dbReference type="GO" id="GO:0022904">
    <property type="term" value="P:respiratory electron transport chain"/>
    <property type="evidence" value="ECO:0007669"/>
    <property type="project" value="InterPro"/>
</dbReference>
<keyword evidence="1" id="KW-0602">Photosynthesis</keyword>
<keyword evidence="5" id="KW-1185">Reference proteome</keyword>
<accession>A0A3S1ATM7</accession>
<organism evidence="4 5">
    <name type="scientific">Dulcicalothrix desertica PCC 7102</name>
    <dbReference type="NCBI Taxonomy" id="232991"/>
    <lineage>
        <taxon>Bacteria</taxon>
        <taxon>Bacillati</taxon>
        <taxon>Cyanobacteriota</taxon>
        <taxon>Cyanophyceae</taxon>
        <taxon>Nostocales</taxon>
        <taxon>Calotrichaceae</taxon>
        <taxon>Dulcicalothrix</taxon>
    </lineage>
</organism>
<evidence type="ECO:0000259" key="3">
    <source>
        <dbReference type="PROSITE" id="PS51002"/>
    </source>
</evidence>
<name>A0A3S1ATM7_9CYAN</name>
<proteinExistence type="predicted"/>
<evidence type="ECO:0000313" key="4">
    <source>
        <dbReference type="EMBL" id="RUT08992.1"/>
    </source>
</evidence>
<dbReference type="GO" id="GO:0016020">
    <property type="term" value="C:membrane"/>
    <property type="evidence" value="ECO:0007669"/>
    <property type="project" value="InterPro"/>
</dbReference>
<comment type="caution">
    <text evidence="4">The sequence shown here is derived from an EMBL/GenBank/DDBJ whole genome shotgun (WGS) entry which is preliminary data.</text>
</comment>
<feature type="transmembrane region" description="Helical" evidence="2">
    <location>
        <begin position="69"/>
        <end position="88"/>
    </location>
</feature>
<evidence type="ECO:0000256" key="1">
    <source>
        <dbReference type="ARBA" id="ARBA00022531"/>
    </source>
</evidence>
<reference evidence="4" key="1">
    <citation type="submission" date="2018-12" db="EMBL/GenBank/DDBJ databases">
        <authorList>
            <person name="Will S."/>
            <person name="Neumann-Schaal M."/>
            <person name="Henke P."/>
        </authorList>
    </citation>
    <scope>NUCLEOTIDE SEQUENCE</scope>
    <source>
        <strain evidence="4">PCC 7102</strain>
    </source>
</reference>
<dbReference type="InterPro" id="IPR016174">
    <property type="entry name" value="Di-haem_cyt_TM"/>
</dbReference>
<feature type="transmembrane region" description="Helical" evidence="2">
    <location>
        <begin position="167"/>
        <end position="188"/>
    </location>
</feature>
<dbReference type="SUPFAM" id="SSF81342">
    <property type="entry name" value="Transmembrane di-heme cytochromes"/>
    <property type="match status" value="1"/>
</dbReference>
<protein>
    <recommendedName>
        <fullName evidence="3">Cytochrome b/b6 N-terminal region profile domain-containing protein</fullName>
    </recommendedName>
</protein>
<keyword evidence="2" id="KW-1133">Transmembrane helix</keyword>
<dbReference type="GO" id="GO:0009055">
    <property type="term" value="F:electron transfer activity"/>
    <property type="evidence" value="ECO:0007669"/>
    <property type="project" value="InterPro"/>
</dbReference>
<sequence>MLTTQFDKTLRRVSTILSVVLLTLFFIGASTGILLSFYYEPGAGAAYTSLSKINTSVGYGWLFHKAHSIAGNGMIVVSLVQIVVMFLSRQFRKSWLIAWVSGIFLTLAAIGLDWTAIILGWTQDGYWRFSIELGTIESIPLVGHLLRDILTGGGATDSVTVQHLYTIHSYIVSVFALVFAIVHLVGVLKQEKEMYATSTNEATELQPQALEVGNG</sequence>
<dbReference type="Proteomes" id="UP000271624">
    <property type="component" value="Unassembled WGS sequence"/>
</dbReference>